<feature type="domain" description="Reverse transcriptase" evidence="2">
    <location>
        <begin position="889"/>
        <end position="1143"/>
    </location>
</feature>
<dbReference type="InterPro" id="IPR036691">
    <property type="entry name" value="Endo/exonu/phosph_ase_sf"/>
</dbReference>
<evidence type="ECO:0000259" key="2">
    <source>
        <dbReference type="PROSITE" id="PS50878"/>
    </source>
</evidence>
<gene>
    <name evidence="3" type="ORF">SLEP1_g42724</name>
</gene>
<feature type="region of interest" description="Disordered" evidence="1">
    <location>
        <begin position="192"/>
        <end position="230"/>
    </location>
</feature>
<dbReference type="InterPro" id="IPR043502">
    <property type="entry name" value="DNA/RNA_pol_sf"/>
</dbReference>
<dbReference type="InterPro" id="IPR025558">
    <property type="entry name" value="DUF4283"/>
</dbReference>
<dbReference type="Pfam" id="PF14111">
    <property type="entry name" value="DUF4283"/>
    <property type="match status" value="1"/>
</dbReference>
<comment type="caution">
    <text evidence="3">The sequence shown here is derived from an EMBL/GenBank/DDBJ whole genome shotgun (WGS) entry which is preliminary data.</text>
</comment>
<evidence type="ECO:0000313" key="3">
    <source>
        <dbReference type="EMBL" id="GKV34348.1"/>
    </source>
</evidence>
<dbReference type="Pfam" id="PF13966">
    <property type="entry name" value="zf-RVT"/>
    <property type="match status" value="1"/>
</dbReference>
<dbReference type="Pfam" id="PF13456">
    <property type="entry name" value="RVT_3"/>
    <property type="match status" value="1"/>
</dbReference>
<feature type="compositionally biased region" description="Basic and acidic residues" evidence="1">
    <location>
        <begin position="207"/>
        <end position="222"/>
    </location>
</feature>
<dbReference type="Proteomes" id="UP001054252">
    <property type="component" value="Unassembled WGS sequence"/>
</dbReference>
<dbReference type="Pfam" id="PF14392">
    <property type="entry name" value="zf-CCHC_4"/>
    <property type="match status" value="1"/>
</dbReference>
<dbReference type="InterPro" id="IPR012337">
    <property type="entry name" value="RNaseH-like_sf"/>
</dbReference>
<keyword evidence="4" id="KW-1185">Reference proteome</keyword>
<dbReference type="Pfam" id="PF03372">
    <property type="entry name" value="Exo_endo_phos"/>
    <property type="match status" value="1"/>
</dbReference>
<feature type="region of interest" description="Disordered" evidence="1">
    <location>
        <begin position="371"/>
        <end position="408"/>
    </location>
</feature>
<dbReference type="Pfam" id="PF00078">
    <property type="entry name" value="RVT_1"/>
    <property type="match status" value="1"/>
</dbReference>
<accession>A0AAV5LAT5</accession>
<dbReference type="InterPro" id="IPR026960">
    <property type="entry name" value="RVT-Znf"/>
</dbReference>
<dbReference type="InterPro" id="IPR044730">
    <property type="entry name" value="RNase_H-like_dom_plant"/>
</dbReference>
<dbReference type="CDD" id="cd06222">
    <property type="entry name" value="RNase_H_like"/>
    <property type="match status" value="1"/>
</dbReference>
<protein>
    <recommendedName>
        <fullName evidence="2">Reverse transcriptase domain-containing protein</fullName>
    </recommendedName>
</protein>
<dbReference type="SUPFAM" id="SSF56219">
    <property type="entry name" value="DNase I-like"/>
    <property type="match status" value="1"/>
</dbReference>
<dbReference type="GO" id="GO:0004523">
    <property type="term" value="F:RNA-DNA hybrid ribonuclease activity"/>
    <property type="evidence" value="ECO:0007669"/>
    <property type="project" value="InterPro"/>
</dbReference>
<dbReference type="SUPFAM" id="SSF56672">
    <property type="entry name" value="DNA/RNA polymerases"/>
    <property type="match status" value="1"/>
</dbReference>
<feature type="compositionally biased region" description="Polar residues" evidence="1">
    <location>
        <begin position="371"/>
        <end position="380"/>
    </location>
</feature>
<dbReference type="SUPFAM" id="SSF53098">
    <property type="entry name" value="Ribonuclease H-like"/>
    <property type="match status" value="1"/>
</dbReference>
<dbReference type="InterPro" id="IPR025836">
    <property type="entry name" value="Zn_knuckle_CX2CX4HX4C"/>
</dbReference>
<sequence length="1751" mass="200625">MEAMESTLAGVWRPVKGMHMRILGSNHFALYFFHPVDMNRVMAAGPWRFADHVIVLKEAKGGTLVSKDELFEVPFWIQIHGLPPSRITEATGRKIGAELGHLLEVDTGDGHVWGLDFIRVRVLIDSRKPLRRGMKLSLKGDMIWVSFCYERLPHFCYCCGMLDHVERECELGLEMERMGVTERPYDDKLRAVPKRERQEATVNNGRWLRDATENHIGEDSRGRRPAPKMARWPVLESRDCHDAIAGLNDRDYRGNKEILAEQIRGNKMGSNSLNMHSQLDECPLDLEIKADLMERHPLLGDSQQIISTSNEVSNLGNPDGQLHGQDAPLLQHSKTSGPRTFVDVEGIQNHSHQEPNLTIKAQESTSIFMFSSAQSDTPSKARSWKREARERRHRSQHPSPSSGQIKRKEEQFQTIVAEQLDGLGNPRAVRCLIELVGLKQPAVVFLCETLLDKRGMEKVRRRLGFTHCFVVDKVGRSGGLAVLWKLDTKLSLLSFSQNHVDMEVEGMGVGTWRFTGYYGHPERHNRRRSWQLLRELAIKSDLPWLIGGDFNDLLHSDEKIGGNPQPEWMLQGFREVVDVCNLAEIQMVGGHFTWRRGRVEEKLDRSLATPTWRALFPRAKVRLLPPLSSDHSPLWITLDSHYKRRNRGRKRFRFEDMWLRDPGCTEIVKSSWSSIVREGNWNCLLQKINVCSTNLQGWNTSHFGHVQTRLKQCIESLESLRNKSPSITAQDEEKKVLAEMEEWLEREELMWRQRSREIWLQEGDRNTRFFHRRASKRRDRNKVEKLMNAEGEWKYEFAELQSIATSYFSSLFSSISPNNIEQVTSCLSPRVSDADNAFLLQMFTETEIKKALHQMHPSKAPGPDGLSPGFFQRFWDVVKNDVVQPCLEFLNHGGVLPSELNFTHIVLIPKCNEPRTMADLRPISLCNVIYRIIAKVIANRFKMVLQRVISQEQSAFLPNRLITDNFMIAYEILQYMRTRKARKRGWQAVKLDMSKAFDRIEWPYLEQVMRAVGFAEGWIRIIMSCVSSVRYEVLFNEGLTAMLTEAVSRKSLHSIQICRHAPKISHLFFADDSFLFLRATETEAANLTTILRSYESASGQVINLQKSSITFSSNVQQRARSRISQILGMTEVEQPGRYLGFPTYIGRSRTTVFAGLKSKFWARISEWKEQPLSRAGREILIKSVLQSLPTYVMNLFLLPVTLCTELEHILNRYWWGGGEDEHKIHWMQWRKLATSKKAGGLGFRAMREFNLSMLGKQGWRLLTCPDSLATRFMKAKYFPRTDFLHAELKSPCSVTWRSIWYSSNLLKQGCRRLIGDGRSTEIWNDPWLPGNEQFYVQSPRPEGCTLRYVSELIDEETNSWRRDLVLETFNAHEAQLILAMPLSWLRREDNWLWHFTKHGSYTVRSGYHRAINMARNHAGPSSSSTIFGGNRLWSLDIPEKVRLFIWSAYKNVLPTKDNLHKKRVEVDLECPMCGVEKESVFHSLLSCSLARAVWLGCPLNLHVSELQVNDFANFFDNTACILEKEQLELFCLLCWNLWNGRNDALWNRNGINPQQIIQRTLSFMAEYRQSVLSRGRGAAVVQKATETRWHPPDLGFIKVNVDGATSVQSAAFGMGALARNDSGKVLAAMACKGQGAVEPEVAEACSLRRALHWAQSLAFGRIIVESDCATIVSAITSETFNMNSSLGLILLDCKALIASFESCRLHHVRRTANAAAHELARRALTAEADEFWVDDVPFPIEHIVTGDQSLI</sequence>
<organism evidence="3 4">
    <name type="scientific">Rubroshorea leprosula</name>
    <dbReference type="NCBI Taxonomy" id="152421"/>
    <lineage>
        <taxon>Eukaryota</taxon>
        <taxon>Viridiplantae</taxon>
        <taxon>Streptophyta</taxon>
        <taxon>Embryophyta</taxon>
        <taxon>Tracheophyta</taxon>
        <taxon>Spermatophyta</taxon>
        <taxon>Magnoliopsida</taxon>
        <taxon>eudicotyledons</taxon>
        <taxon>Gunneridae</taxon>
        <taxon>Pentapetalae</taxon>
        <taxon>rosids</taxon>
        <taxon>malvids</taxon>
        <taxon>Malvales</taxon>
        <taxon>Dipterocarpaceae</taxon>
        <taxon>Rubroshorea</taxon>
    </lineage>
</organism>
<proteinExistence type="predicted"/>
<dbReference type="InterPro" id="IPR002156">
    <property type="entry name" value="RNaseH_domain"/>
</dbReference>
<dbReference type="GO" id="GO:0003676">
    <property type="term" value="F:nucleic acid binding"/>
    <property type="evidence" value="ECO:0007669"/>
    <property type="project" value="InterPro"/>
</dbReference>
<reference evidence="3 4" key="1">
    <citation type="journal article" date="2021" name="Commun. Biol.">
        <title>The genome of Shorea leprosula (Dipterocarpaceae) highlights the ecological relevance of drought in aseasonal tropical rainforests.</title>
        <authorList>
            <person name="Ng K.K.S."/>
            <person name="Kobayashi M.J."/>
            <person name="Fawcett J.A."/>
            <person name="Hatakeyama M."/>
            <person name="Paape T."/>
            <person name="Ng C.H."/>
            <person name="Ang C.C."/>
            <person name="Tnah L.H."/>
            <person name="Lee C.T."/>
            <person name="Nishiyama T."/>
            <person name="Sese J."/>
            <person name="O'Brien M.J."/>
            <person name="Copetti D."/>
            <person name="Mohd Noor M.I."/>
            <person name="Ong R.C."/>
            <person name="Putra M."/>
            <person name="Sireger I.Z."/>
            <person name="Indrioko S."/>
            <person name="Kosugi Y."/>
            <person name="Izuno A."/>
            <person name="Isagi Y."/>
            <person name="Lee S.L."/>
            <person name="Shimizu K.K."/>
        </authorList>
    </citation>
    <scope>NUCLEOTIDE SEQUENCE [LARGE SCALE GENOMIC DNA]</scope>
    <source>
        <strain evidence="3">214</strain>
    </source>
</reference>
<dbReference type="Gene3D" id="3.60.10.10">
    <property type="entry name" value="Endonuclease/exonuclease/phosphatase"/>
    <property type="match status" value="1"/>
</dbReference>
<dbReference type="PANTHER" id="PTHR33116:SF86">
    <property type="entry name" value="REVERSE TRANSCRIPTASE DOMAIN-CONTAINING PROTEIN"/>
    <property type="match status" value="1"/>
</dbReference>
<dbReference type="Gene3D" id="3.30.420.10">
    <property type="entry name" value="Ribonuclease H-like superfamily/Ribonuclease H"/>
    <property type="match status" value="1"/>
</dbReference>
<name>A0AAV5LAT5_9ROSI</name>
<dbReference type="PROSITE" id="PS50878">
    <property type="entry name" value="RT_POL"/>
    <property type="match status" value="1"/>
</dbReference>
<dbReference type="CDD" id="cd01650">
    <property type="entry name" value="RT_nLTR_like"/>
    <property type="match status" value="1"/>
</dbReference>
<evidence type="ECO:0000313" key="4">
    <source>
        <dbReference type="Proteomes" id="UP001054252"/>
    </source>
</evidence>
<dbReference type="EMBL" id="BPVZ01000104">
    <property type="protein sequence ID" value="GKV34348.1"/>
    <property type="molecule type" value="Genomic_DNA"/>
</dbReference>
<evidence type="ECO:0000256" key="1">
    <source>
        <dbReference type="SAM" id="MobiDB-lite"/>
    </source>
</evidence>
<dbReference type="InterPro" id="IPR005135">
    <property type="entry name" value="Endo/exonuclease/phosphatase"/>
</dbReference>
<dbReference type="InterPro" id="IPR036397">
    <property type="entry name" value="RNaseH_sf"/>
</dbReference>
<dbReference type="InterPro" id="IPR000477">
    <property type="entry name" value="RT_dom"/>
</dbReference>
<dbReference type="PANTHER" id="PTHR33116">
    <property type="entry name" value="REVERSE TRANSCRIPTASE ZINC-BINDING DOMAIN-CONTAINING PROTEIN-RELATED-RELATED"/>
    <property type="match status" value="1"/>
</dbReference>